<gene>
    <name evidence="2" type="ORF">PIB30_065326</name>
</gene>
<feature type="region of interest" description="Disordered" evidence="1">
    <location>
        <begin position="1"/>
        <end position="31"/>
    </location>
</feature>
<accession>A0ABU6QLW1</accession>
<feature type="compositionally biased region" description="Acidic residues" evidence="1">
    <location>
        <begin position="1"/>
        <end position="12"/>
    </location>
</feature>
<reference evidence="2 3" key="1">
    <citation type="journal article" date="2023" name="Plants (Basel)">
        <title>Bridging the Gap: Combining Genomics and Transcriptomics Approaches to Understand Stylosanthes scabra, an Orphan Legume from the Brazilian Caatinga.</title>
        <authorList>
            <person name="Ferreira-Neto J.R.C."/>
            <person name="da Silva M.D."/>
            <person name="Binneck E."/>
            <person name="de Melo N.F."/>
            <person name="da Silva R.H."/>
            <person name="de Melo A.L.T.M."/>
            <person name="Pandolfi V."/>
            <person name="Bustamante F.O."/>
            <person name="Brasileiro-Vidal A.C."/>
            <person name="Benko-Iseppon A.M."/>
        </authorList>
    </citation>
    <scope>NUCLEOTIDE SEQUENCE [LARGE SCALE GENOMIC DNA]</scope>
    <source>
        <tissue evidence="2">Leaves</tissue>
    </source>
</reference>
<dbReference type="Proteomes" id="UP001341840">
    <property type="component" value="Unassembled WGS sequence"/>
</dbReference>
<evidence type="ECO:0000313" key="2">
    <source>
        <dbReference type="EMBL" id="MED6112837.1"/>
    </source>
</evidence>
<sequence length="117" mass="12221">MTDLDMADDDTADASAAAAEPPAKSDEDGPATVLLHLASTDGGRRPGSGVGAATPVKLEAAATSNRKKEQLPSSPRWGRVLTGSGKMIWVRTCSDHKSRFRSVSKQIGDYISVAHSA</sequence>
<name>A0ABU6QLW1_9FABA</name>
<proteinExistence type="predicted"/>
<dbReference type="EMBL" id="JASCZI010000650">
    <property type="protein sequence ID" value="MED6112837.1"/>
    <property type="molecule type" value="Genomic_DNA"/>
</dbReference>
<protein>
    <submittedName>
        <fullName evidence="2">Uncharacterized protein</fullName>
    </submittedName>
</protein>
<comment type="caution">
    <text evidence="2">The sequence shown here is derived from an EMBL/GenBank/DDBJ whole genome shotgun (WGS) entry which is preliminary data.</text>
</comment>
<evidence type="ECO:0000313" key="3">
    <source>
        <dbReference type="Proteomes" id="UP001341840"/>
    </source>
</evidence>
<feature type="region of interest" description="Disordered" evidence="1">
    <location>
        <begin position="59"/>
        <end position="78"/>
    </location>
</feature>
<feature type="compositionally biased region" description="Low complexity" evidence="1">
    <location>
        <begin position="13"/>
        <end position="22"/>
    </location>
</feature>
<evidence type="ECO:0000256" key="1">
    <source>
        <dbReference type="SAM" id="MobiDB-lite"/>
    </source>
</evidence>
<keyword evidence="3" id="KW-1185">Reference proteome</keyword>
<organism evidence="2 3">
    <name type="scientific">Stylosanthes scabra</name>
    <dbReference type="NCBI Taxonomy" id="79078"/>
    <lineage>
        <taxon>Eukaryota</taxon>
        <taxon>Viridiplantae</taxon>
        <taxon>Streptophyta</taxon>
        <taxon>Embryophyta</taxon>
        <taxon>Tracheophyta</taxon>
        <taxon>Spermatophyta</taxon>
        <taxon>Magnoliopsida</taxon>
        <taxon>eudicotyledons</taxon>
        <taxon>Gunneridae</taxon>
        <taxon>Pentapetalae</taxon>
        <taxon>rosids</taxon>
        <taxon>fabids</taxon>
        <taxon>Fabales</taxon>
        <taxon>Fabaceae</taxon>
        <taxon>Papilionoideae</taxon>
        <taxon>50 kb inversion clade</taxon>
        <taxon>dalbergioids sensu lato</taxon>
        <taxon>Dalbergieae</taxon>
        <taxon>Pterocarpus clade</taxon>
        <taxon>Stylosanthes</taxon>
    </lineage>
</organism>